<sequence>MSRCCGEGPIHHLMANVTRSNLTSFSITLNELTPGLQVVMFRFFIELCLRENFHPGNIGVVYTESRHGGSKANVLLARGA</sequence>
<proteinExistence type="predicted"/>
<organism evidence="1">
    <name type="scientific">Brassica oleracea</name>
    <name type="common">Wild cabbage</name>
    <dbReference type="NCBI Taxonomy" id="3712"/>
    <lineage>
        <taxon>Eukaryota</taxon>
        <taxon>Viridiplantae</taxon>
        <taxon>Streptophyta</taxon>
        <taxon>Embryophyta</taxon>
        <taxon>Tracheophyta</taxon>
        <taxon>Spermatophyta</taxon>
        <taxon>Magnoliopsida</taxon>
        <taxon>eudicotyledons</taxon>
        <taxon>Gunneridae</taxon>
        <taxon>Pentapetalae</taxon>
        <taxon>rosids</taxon>
        <taxon>malvids</taxon>
        <taxon>Brassicales</taxon>
        <taxon>Brassicaceae</taxon>
        <taxon>Brassiceae</taxon>
        <taxon>Brassica</taxon>
    </lineage>
</organism>
<gene>
    <name evidence="1" type="ORF">BOLC7T45687H</name>
</gene>
<dbReference type="EMBL" id="LR031876">
    <property type="protein sequence ID" value="VDD40127.1"/>
    <property type="molecule type" value="Genomic_DNA"/>
</dbReference>
<reference evidence="1" key="1">
    <citation type="submission" date="2018-11" db="EMBL/GenBank/DDBJ databases">
        <authorList>
            <consortium name="Genoscope - CEA"/>
            <person name="William W."/>
        </authorList>
    </citation>
    <scope>NUCLEOTIDE SEQUENCE</scope>
</reference>
<accession>A0A3P6E7F0</accession>
<protein>
    <submittedName>
        <fullName evidence="1">Uncharacterized protein</fullName>
    </submittedName>
</protein>
<evidence type="ECO:0000313" key="1">
    <source>
        <dbReference type="EMBL" id="VDD40127.1"/>
    </source>
</evidence>
<dbReference type="AlphaFoldDB" id="A0A3P6E7F0"/>
<name>A0A3P6E7F0_BRAOL</name>